<dbReference type="InterPro" id="IPR025269">
    <property type="entry name" value="SAM-like_dom"/>
</dbReference>
<dbReference type="EMBL" id="JBHLVO010000004">
    <property type="protein sequence ID" value="MFC0271444.1"/>
    <property type="molecule type" value="Genomic_DNA"/>
</dbReference>
<name>A0ABV6GCP8_9BACI</name>
<evidence type="ECO:0000256" key="1">
    <source>
        <dbReference type="ARBA" id="ARBA00023125"/>
    </source>
</evidence>
<proteinExistence type="predicted"/>
<organism evidence="4 5">
    <name type="scientific">Metabacillus herbersteinensis</name>
    <dbReference type="NCBI Taxonomy" id="283816"/>
    <lineage>
        <taxon>Bacteria</taxon>
        <taxon>Bacillati</taxon>
        <taxon>Bacillota</taxon>
        <taxon>Bacilli</taxon>
        <taxon>Bacillales</taxon>
        <taxon>Bacillaceae</taxon>
        <taxon>Metabacillus</taxon>
    </lineage>
</organism>
<dbReference type="Pfam" id="PF13102">
    <property type="entry name" value="Phage_int_SAM_5"/>
    <property type="match status" value="1"/>
</dbReference>
<dbReference type="Proteomes" id="UP001589854">
    <property type="component" value="Unassembled WGS sequence"/>
</dbReference>
<evidence type="ECO:0000256" key="2">
    <source>
        <dbReference type="PROSITE-ProRule" id="PRU01248"/>
    </source>
</evidence>
<dbReference type="InterPro" id="IPR010998">
    <property type="entry name" value="Integrase_recombinase_N"/>
</dbReference>
<sequence>MGLEDVLNEYLYHCLARGYTPKTMLNKRQEYKHLILYLKEKRAITELESISVHDLKAYIRGKQKAGLQPQSIVSMYKTISAFFNWCVEEEYLKENLMKK</sequence>
<reference evidence="4 5" key="1">
    <citation type="submission" date="2024-09" db="EMBL/GenBank/DDBJ databases">
        <authorList>
            <person name="Sun Q."/>
            <person name="Mori K."/>
        </authorList>
    </citation>
    <scope>NUCLEOTIDE SEQUENCE [LARGE SCALE GENOMIC DNA]</scope>
    <source>
        <strain evidence="4 5">CCM 7228</strain>
    </source>
</reference>
<protein>
    <submittedName>
        <fullName evidence="4">Phage integrase SAM-like domain-containing protein</fullName>
    </submittedName>
</protein>
<evidence type="ECO:0000259" key="3">
    <source>
        <dbReference type="PROSITE" id="PS51900"/>
    </source>
</evidence>
<dbReference type="Gene3D" id="1.10.150.130">
    <property type="match status" value="1"/>
</dbReference>
<accession>A0ABV6GCP8</accession>
<dbReference type="SUPFAM" id="SSF56349">
    <property type="entry name" value="DNA breaking-rejoining enzymes"/>
    <property type="match status" value="1"/>
</dbReference>
<feature type="domain" description="Core-binding (CB)" evidence="3">
    <location>
        <begin position="1"/>
        <end position="87"/>
    </location>
</feature>
<dbReference type="InterPro" id="IPR044068">
    <property type="entry name" value="CB"/>
</dbReference>
<keyword evidence="5" id="KW-1185">Reference proteome</keyword>
<dbReference type="RefSeq" id="WP_378932392.1">
    <property type="nucleotide sequence ID" value="NZ_JBHLVO010000004.1"/>
</dbReference>
<keyword evidence="1 2" id="KW-0238">DNA-binding</keyword>
<comment type="caution">
    <text evidence="4">The sequence shown here is derived from an EMBL/GenBank/DDBJ whole genome shotgun (WGS) entry which is preliminary data.</text>
</comment>
<evidence type="ECO:0000313" key="4">
    <source>
        <dbReference type="EMBL" id="MFC0271444.1"/>
    </source>
</evidence>
<dbReference type="InterPro" id="IPR011010">
    <property type="entry name" value="DNA_brk_join_enz"/>
</dbReference>
<evidence type="ECO:0000313" key="5">
    <source>
        <dbReference type="Proteomes" id="UP001589854"/>
    </source>
</evidence>
<dbReference type="PROSITE" id="PS51900">
    <property type="entry name" value="CB"/>
    <property type="match status" value="1"/>
</dbReference>
<gene>
    <name evidence="4" type="ORF">ACFFIX_08250</name>
</gene>